<dbReference type="EMBL" id="CYKH01000493">
    <property type="protein sequence ID" value="CUG01617.1"/>
    <property type="molecule type" value="Genomic_DNA"/>
</dbReference>
<accession>A0A0S4J131</accession>
<proteinExistence type="predicted"/>
<organism evidence="1 2">
    <name type="scientific">Bodo saltans</name>
    <name type="common">Flagellated protozoan</name>
    <dbReference type="NCBI Taxonomy" id="75058"/>
    <lineage>
        <taxon>Eukaryota</taxon>
        <taxon>Discoba</taxon>
        <taxon>Euglenozoa</taxon>
        <taxon>Kinetoplastea</taxon>
        <taxon>Metakinetoplastina</taxon>
        <taxon>Eubodonida</taxon>
        <taxon>Bodonidae</taxon>
        <taxon>Bodo</taxon>
    </lineage>
</organism>
<evidence type="ECO:0000313" key="1">
    <source>
        <dbReference type="EMBL" id="CUG01617.1"/>
    </source>
</evidence>
<dbReference type="Proteomes" id="UP000051952">
    <property type="component" value="Unassembled WGS sequence"/>
</dbReference>
<protein>
    <recommendedName>
        <fullName evidence="3">Ubiquitin-like domain-containing protein</fullName>
    </recommendedName>
</protein>
<keyword evidence="2" id="KW-1185">Reference proteome</keyword>
<evidence type="ECO:0008006" key="3">
    <source>
        <dbReference type="Google" id="ProtNLM"/>
    </source>
</evidence>
<dbReference type="VEuPathDB" id="TriTrypDB:BSAL_04530"/>
<dbReference type="AlphaFoldDB" id="A0A0S4J131"/>
<name>A0A0S4J131_BODSA</name>
<dbReference type="OrthoDB" id="243751at2759"/>
<dbReference type="OMA" id="TQFPEMS"/>
<evidence type="ECO:0000313" key="2">
    <source>
        <dbReference type="Proteomes" id="UP000051952"/>
    </source>
</evidence>
<gene>
    <name evidence="1" type="ORF">BSAL_04530</name>
</gene>
<sequence>MADNNNITLKITAKTGISTQFPEMSRGGTTTMGQLQGLFQKKLKLSIVHFFVMQGAEGFIPTPDQTLETLHALYGSSEPVGNTDQVRRLLSLAVSTQIFQG</sequence>
<reference evidence="2" key="1">
    <citation type="submission" date="2015-09" db="EMBL/GenBank/DDBJ databases">
        <authorList>
            <consortium name="Pathogen Informatics"/>
        </authorList>
    </citation>
    <scope>NUCLEOTIDE SEQUENCE [LARGE SCALE GENOMIC DNA]</scope>
    <source>
        <strain evidence="2">Lake Konstanz</strain>
    </source>
</reference>